<keyword evidence="2 8" id="KW-0732">Signal</keyword>
<dbReference type="EnsemblMetazoa" id="MESCA006283-RA">
    <property type="protein sequence ID" value="MESCA006283-PA"/>
    <property type="gene ID" value="MESCA006283"/>
</dbReference>
<dbReference type="OMA" id="TICNMAL"/>
<feature type="glycosylation site" description="N-linked (GlcNAc...) asparagine" evidence="5">
    <location>
        <position position="65"/>
    </location>
</feature>
<proteinExistence type="inferred from homology"/>
<protein>
    <submittedName>
        <fullName evidence="9">Uncharacterized protein</fullName>
    </submittedName>
</protein>
<evidence type="ECO:0000256" key="4">
    <source>
        <dbReference type="ARBA" id="ARBA00023180"/>
    </source>
</evidence>
<feature type="binding site" evidence="6">
    <location>
        <position position="204"/>
    </location>
    <ligand>
        <name>chloride</name>
        <dbReference type="ChEBI" id="CHEBI:17996"/>
        <label>1</label>
    </ligand>
</feature>
<comment type="similarity">
    <text evidence="1 7">Belongs to the peptidase M2 family.</text>
</comment>
<comment type="caution">
    <text evidence="7">Lacks conserved residue(s) required for the propagation of feature annotation.</text>
</comment>
<evidence type="ECO:0000256" key="7">
    <source>
        <dbReference type="PROSITE-ProRule" id="PRU01355"/>
    </source>
</evidence>
<dbReference type="AlphaFoldDB" id="T1GRJ8"/>
<evidence type="ECO:0000313" key="10">
    <source>
        <dbReference type="Proteomes" id="UP000015102"/>
    </source>
</evidence>
<accession>T1GRJ8</accession>
<evidence type="ECO:0000256" key="3">
    <source>
        <dbReference type="ARBA" id="ARBA00023157"/>
    </source>
</evidence>
<keyword evidence="10" id="KW-1185">Reference proteome</keyword>
<dbReference type="GO" id="GO:0005615">
    <property type="term" value="C:extracellular space"/>
    <property type="evidence" value="ECO:0007669"/>
    <property type="project" value="TreeGrafter"/>
</dbReference>
<dbReference type="GO" id="GO:0008241">
    <property type="term" value="F:peptidyl-dipeptidase activity"/>
    <property type="evidence" value="ECO:0007669"/>
    <property type="project" value="InterPro"/>
</dbReference>
<dbReference type="HOGENOM" id="CLU_1205975_0_0_1"/>
<evidence type="ECO:0000256" key="5">
    <source>
        <dbReference type="PIRSR" id="PIRSR601548-10"/>
    </source>
</evidence>
<dbReference type="STRING" id="36166.T1GRJ8"/>
<dbReference type="InterPro" id="IPR001548">
    <property type="entry name" value="Peptidase_M2"/>
</dbReference>
<keyword evidence="3" id="KW-1015">Disulfide bond</keyword>
<evidence type="ECO:0000256" key="1">
    <source>
        <dbReference type="ARBA" id="ARBA00008139"/>
    </source>
</evidence>
<sequence>MLNWIFSILFLWFIFSHSNGQPSRINEDISSAMEANALSFLSEVDTKLKSIRNIEYNAAYDYNINITEKNRIKMIAIKTENCKYVKEVAQMIKSILSTLSLDALEEEDYNTLMNAISKMKSNYAKVKVCSYEDKTICNMALEPEIQERITNSRNPDELAYYWKEWYDHSGLPSRENFRTYVELTRKASKLNSLKSYADDWINKYDDKDFEANVDSIYNEILPFYKELHTC</sequence>
<evidence type="ECO:0000256" key="6">
    <source>
        <dbReference type="PIRSR" id="PIRSR601548-2"/>
    </source>
</evidence>
<feature type="chain" id="PRO_5004577579" evidence="8">
    <location>
        <begin position="21"/>
        <end position="230"/>
    </location>
</feature>
<dbReference type="Proteomes" id="UP000015102">
    <property type="component" value="Unassembled WGS sequence"/>
</dbReference>
<dbReference type="EMBL" id="CAQQ02065144">
    <property type="status" value="NOT_ANNOTATED_CDS"/>
    <property type="molecule type" value="Genomic_DNA"/>
</dbReference>
<feature type="signal peptide" evidence="8">
    <location>
        <begin position="1"/>
        <end position="20"/>
    </location>
</feature>
<dbReference type="GO" id="GO:0006508">
    <property type="term" value="P:proteolysis"/>
    <property type="evidence" value="ECO:0007669"/>
    <property type="project" value="InterPro"/>
</dbReference>
<dbReference type="GO" id="GO:0005886">
    <property type="term" value="C:plasma membrane"/>
    <property type="evidence" value="ECO:0007669"/>
    <property type="project" value="TreeGrafter"/>
</dbReference>
<dbReference type="PANTHER" id="PTHR10514">
    <property type="entry name" value="ANGIOTENSIN-CONVERTING ENZYME"/>
    <property type="match status" value="1"/>
</dbReference>
<organism evidence="9 10">
    <name type="scientific">Megaselia scalaris</name>
    <name type="common">Humpbacked fly</name>
    <name type="synonym">Phora scalaris</name>
    <dbReference type="NCBI Taxonomy" id="36166"/>
    <lineage>
        <taxon>Eukaryota</taxon>
        <taxon>Metazoa</taxon>
        <taxon>Ecdysozoa</taxon>
        <taxon>Arthropoda</taxon>
        <taxon>Hexapoda</taxon>
        <taxon>Insecta</taxon>
        <taxon>Pterygota</taxon>
        <taxon>Neoptera</taxon>
        <taxon>Endopterygota</taxon>
        <taxon>Diptera</taxon>
        <taxon>Brachycera</taxon>
        <taxon>Muscomorpha</taxon>
        <taxon>Platypezoidea</taxon>
        <taxon>Phoridae</taxon>
        <taxon>Megaseliini</taxon>
        <taxon>Megaselia</taxon>
    </lineage>
</organism>
<evidence type="ECO:0000256" key="2">
    <source>
        <dbReference type="ARBA" id="ARBA00022729"/>
    </source>
</evidence>
<dbReference type="PROSITE" id="PS52011">
    <property type="entry name" value="PEPTIDASE_M2"/>
    <property type="match status" value="1"/>
</dbReference>
<reference evidence="10" key="1">
    <citation type="submission" date="2013-02" db="EMBL/GenBank/DDBJ databases">
        <authorList>
            <person name="Hughes D."/>
        </authorList>
    </citation>
    <scope>NUCLEOTIDE SEQUENCE</scope>
    <source>
        <strain>Durham</strain>
        <strain evidence="10">NC isolate 2 -- Noor lab</strain>
    </source>
</reference>
<name>T1GRJ8_MEGSC</name>
<evidence type="ECO:0000256" key="8">
    <source>
        <dbReference type="SAM" id="SignalP"/>
    </source>
</evidence>
<dbReference type="SUPFAM" id="SSF55486">
    <property type="entry name" value="Metalloproteases ('zincins'), catalytic domain"/>
    <property type="match status" value="1"/>
</dbReference>
<reference evidence="9" key="2">
    <citation type="submission" date="2015-06" db="UniProtKB">
        <authorList>
            <consortium name="EnsemblMetazoa"/>
        </authorList>
    </citation>
    <scope>IDENTIFICATION</scope>
</reference>
<evidence type="ECO:0000313" key="9">
    <source>
        <dbReference type="EnsemblMetazoa" id="MESCA006283-PA"/>
    </source>
</evidence>
<keyword evidence="4 5" id="KW-0325">Glycoprotein</keyword>
<dbReference type="Pfam" id="PF01401">
    <property type="entry name" value="Peptidase_M2"/>
    <property type="match status" value="1"/>
</dbReference>
<dbReference type="PANTHER" id="PTHR10514:SF44">
    <property type="entry name" value="ANGIOTENSIN-CONVERTING ENZYME-RELATED"/>
    <property type="match status" value="1"/>
</dbReference>
<dbReference type="GO" id="GO:0008237">
    <property type="term" value="F:metallopeptidase activity"/>
    <property type="evidence" value="ECO:0007669"/>
    <property type="project" value="InterPro"/>
</dbReference>